<dbReference type="CDD" id="cd04194">
    <property type="entry name" value="GT8_A4GalT_like"/>
    <property type="match status" value="1"/>
</dbReference>
<evidence type="ECO:0000256" key="3">
    <source>
        <dbReference type="ARBA" id="ARBA00022723"/>
    </source>
</evidence>
<organism evidence="4 5">
    <name type="scientific">Paenibacillus sedimenti</name>
    <dbReference type="NCBI Taxonomy" id="2770274"/>
    <lineage>
        <taxon>Bacteria</taxon>
        <taxon>Bacillati</taxon>
        <taxon>Bacillota</taxon>
        <taxon>Bacilli</taxon>
        <taxon>Bacillales</taxon>
        <taxon>Paenibacillaceae</taxon>
        <taxon>Paenibacillus</taxon>
    </lineage>
</organism>
<dbReference type="Pfam" id="PF01501">
    <property type="entry name" value="Glyco_transf_8"/>
    <property type="match status" value="1"/>
</dbReference>
<reference evidence="4" key="1">
    <citation type="submission" date="2020-09" db="EMBL/GenBank/DDBJ databases">
        <title>Draft Genome Sequence of Paenibacillus sp. WST5.</title>
        <authorList>
            <person name="Bao Z."/>
        </authorList>
    </citation>
    <scope>NUCLEOTIDE SEQUENCE</scope>
    <source>
        <strain evidence="4">WST5</strain>
    </source>
</reference>
<dbReference type="PANTHER" id="PTHR13778">
    <property type="entry name" value="GLYCOSYLTRANSFERASE 8 DOMAIN-CONTAINING PROTEIN"/>
    <property type="match status" value="1"/>
</dbReference>
<evidence type="ECO:0000313" key="5">
    <source>
        <dbReference type="Proteomes" id="UP000650466"/>
    </source>
</evidence>
<sequence>MDKIHIISSSNDNYAIHLCVMLNSLLMNKSAHSKIHIWIIDGDISPENKNNIKKVVQKYNTELTYLSVDHKLLDGLEGKQYKSKDDYYKLYTPQLLNKNIRKALYLDCDLIVEDDITKLWNNDIDRYYLAAVIQPTTESRKRKLRLPEDSVLFNTGVMLLNLDKWRKNRISDKILQFIRNNSAILTTLEQEAQNVILHKKWLQLNPKWNYSTKLLKVMPHLKPSIIHYTGSKKPWNVGHPLQAYYFKYLKSIPRD</sequence>
<evidence type="ECO:0000256" key="1">
    <source>
        <dbReference type="ARBA" id="ARBA00022676"/>
    </source>
</evidence>
<comment type="caution">
    <text evidence="4">The sequence shown here is derived from an EMBL/GenBank/DDBJ whole genome shotgun (WGS) entry which is preliminary data.</text>
</comment>
<dbReference type="Gene3D" id="3.90.550.10">
    <property type="entry name" value="Spore Coat Polysaccharide Biosynthesis Protein SpsA, Chain A"/>
    <property type="match status" value="1"/>
</dbReference>
<dbReference type="PANTHER" id="PTHR13778:SF47">
    <property type="entry name" value="LIPOPOLYSACCHARIDE 1,3-GALACTOSYLTRANSFERASE"/>
    <property type="match status" value="1"/>
</dbReference>
<dbReference type="GO" id="GO:0046872">
    <property type="term" value="F:metal ion binding"/>
    <property type="evidence" value="ECO:0007669"/>
    <property type="project" value="UniProtKB-KW"/>
</dbReference>
<dbReference type="InterPro" id="IPR002495">
    <property type="entry name" value="Glyco_trans_8"/>
</dbReference>
<dbReference type="Proteomes" id="UP000650466">
    <property type="component" value="Unassembled WGS sequence"/>
</dbReference>
<dbReference type="AlphaFoldDB" id="A0A926KPL8"/>
<dbReference type="EMBL" id="JACVVD010000005">
    <property type="protein sequence ID" value="MBD0381570.1"/>
    <property type="molecule type" value="Genomic_DNA"/>
</dbReference>
<name>A0A926KPL8_9BACL</name>
<dbReference type="InterPro" id="IPR050748">
    <property type="entry name" value="Glycosyltrans_8_dom-fam"/>
</dbReference>
<gene>
    <name evidence="4" type="ORF">ICC18_15720</name>
</gene>
<dbReference type="RefSeq" id="WP_188175381.1">
    <property type="nucleotide sequence ID" value="NZ_JACVVD010000005.1"/>
</dbReference>
<dbReference type="SUPFAM" id="SSF53448">
    <property type="entry name" value="Nucleotide-diphospho-sugar transferases"/>
    <property type="match status" value="1"/>
</dbReference>
<protein>
    <submittedName>
        <fullName evidence="4">Glycosyltransferase family 8 protein</fullName>
    </submittedName>
</protein>
<keyword evidence="1" id="KW-0328">Glycosyltransferase</keyword>
<proteinExistence type="predicted"/>
<dbReference type="InterPro" id="IPR029044">
    <property type="entry name" value="Nucleotide-diphossugar_trans"/>
</dbReference>
<dbReference type="GO" id="GO:0016757">
    <property type="term" value="F:glycosyltransferase activity"/>
    <property type="evidence" value="ECO:0007669"/>
    <property type="project" value="UniProtKB-KW"/>
</dbReference>
<keyword evidence="5" id="KW-1185">Reference proteome</keyword>
<keyword evidence="2" id="KW-0808">Transferase</keyword>
<evidence type="ECO:0000313" key="4">
    <source>
        <dbReference type="EMBL" id="MBD0381570.1"/>
    </source>
</evidence>
<evidence type="ECO:0000256" key="2">
    <source>
        <dbReference type="ARBA" id="ARBA00022679"/>
    </source>
</evidence>
<accession>A0A926KPL8</accession>
<keyword evidence="3" id="KW-0479">Metal-binding</keyword>